<dbReference type="AlphaFoldDB" id="A0A0L6JXL4"/>
<sequence>MQLPADYTLEDAKSGNCVVFENGDITHGQSTWDDFITATDDSKPSIVRLAYYYTLGDPSKYSKDLYQEIKDDYPVLYITDLTFDGKKYIIKGIEDGKLISKEYKYLMKYEGQPKSPTAIFSEYTYYVLVNDNTVTWDDIEHGISSSQFGDYIDHYQVYSDLVLK</sequence>
<reference evidence="2" key="1">
    <citation type="submission" date="2015-07" db="EMBL/GenBank/DDBJ databases">
        <title>Near-Complete Genome Sequence of the Cellulolytic Bacterium Bacteroides (Pseudobacteroides) cellulosolvens ATCC 35603.</title>
        <authorList>
            <person name="Dassa B."/>
            <person name="Utturkar S.M."/>
            <person name="Klingeman D.M."/>
            <person name="Hurt R.A."/>
            <person name="Keller M."/>
            <person name="Xu J."/>
            <person name="Reddy Y.H.K."/>
            <person name="Borovok I."/>
            <person name="Grinberg I.R."/>
            <person name="Lamed R."/>
            <person name="Zhivin O."/>
            <person name="Bayer E.A."/>
            <person name="Brown S.D."/>
        </authorList>
    </citation>
    <scope>NUCLEOTIDE SEQUENCE [LARGE SCALE GENOMIC DNA]</scope>
    <source>
        <strain evidence="2">DSM 2933</strain>
    </source>
</reference>
<dbReference type="STRING" id="398512.Bccel_5585"/>
<name>A0A0L6JXL4_9FIRM</name>
<accession>A0A0L6JXL4</accession>
<dbReference type="EMBL" id="LGTC01000001">
    <property type="protein sequence ID" value="KNY30305.1"/>
    <property type="molecule type" value="Genomic_DNA"/>
</dbReference>
<dbReference type="Proteomes" id="UP000036923">
    <property type="component" value="Unassembled WGS sequence"/>
</dbReference>
<evidence type="ECO:0000313" key="2">
    <source>
        <dbReference type="Proteomes" id="UP000036923"/>
    </source>
</evidence>
<proteinExistence type="predicted"/>
<protein>
    <submittedName>
        <fullName evidence="1">Uncharacterized protein</fullName>
    </submittedName>
</protein>
<dbReference type="eggNOG" id="ENOG5032WP9">
    <property type="taxonomic scope" value="Bacteria"/>
</dbReference>
<gene>
    <name evidence="1" type="ORF">Bccel_5585</name>
</gene>
<evidence type="ECO:0000313" key="1">
    <source>
        <dbReference type="EMBL" id="KNY30305.1"/>
    </source>
</evidence>
<comment type="caution">
    <text evidence="1">The sequence shown here is derived from an EMBL/GenBank/DDBJ whole genome shotgun (WGS) entry which is preliminary data.</text>
</comment>
<keyword evidence="2" id="KW-1185">Reference proteome</keyword>
<organism evidence="1 2">
    <name type="scientific">Pseudobacteroides cellulosolvens ATCC 35603 = DSM 2933</name>
    <dbReference type="NCBI Taxonomy" id="398512"/>
    <lineage>
        <taxon>Bacteria</taxon>
        <taxon>Bacillati</taxon>
        <taxon>Bacillota</taxon>
        <taxon>Clostridia</taxon>
        <taxon>Eubacteriales</taxon>
        <taxon>Oscillospiraceae</taxon>
        <taxon>Pseudobacteroides</taxon>
    </lineage>
</organism>